<evidence type="ECO:0008006" key="3">
    <source>
        <dbReference type="Google" id="ProtNLM"/>
    </source>
</evidence>
<gene>
    <name evidence="1" type="ORF">Tasa_017_008</name>
</gene>
<dbReference type="EMBL" id="BALE01000017">
    <property type="protein sequence ID" value="GAN54125.1"/>
    <property type="molecule type" value="Genomic_DNA"/>
</dbReference>
<comment type="caution">
    <text evidence="1">The sequence shown here is derived from an EMBL/GenBank/DDBJ whole genome shotgun (WGS) entry which is preliminary data.</text>
</comment>
<organism evidence="1 2">
    <name type="scientific">Tanticharoenia sakaeratensis NBRC 103193</name>
    <dbReference type="NCBI Taxonomy" id="1231623"/>
    <lineage>
        <taxon>Bacteria</taxon>
        <taxon>Pseudomonadati</taxon>
        <taxon>Pseudomonadota</taxon>
        <taxon>Alphaproteobacteria</taxon>
        <taxon>Acetobacterales</taxon>
        <taxon>Acetobacteraceae</taxon>
        <taxon>Tanticharoenia</taxon>
    </lineage>
</organism>
<sequence length="140" mass="15740">MPTRPLDSLLRLRRQEKAEAERHFANVLSLEVSATACVADAEEALLFEQRKAADPGCDDAVVESFARWLPRGREVLLRAREREREASLDTAFARSAVAMAQASVKAVETIIAERQRSADMIRARHEQQRLDDLWPANSAL</sequence>
<name>A0A0D6MKY7_9PROT</name>
<accession>A0A0D6MKY7</accession>
<proteinExistence type="predicted"/>
<dbReference type="STRING" id="1231623.Tasa_017_008"/>
<keyword evidence="2" id="KW-1185">Reference proteome</keyword>
<dbReference type="Gene3D" id="1.10.287.1700">
    <property type="match status" value="1"/>
</dbReference>
<evidence type="ECO:0000313" key="1">
    <source>
        <dbReference type="EMBL" id="GAN54125.1"/>
    </source>
</evidence>
<protein>
    <recommendedName>
        <fullName evidence="3">Flagellar FliJ protein</fullName>
    </recommendedName>
</protein>
<dbReference type="Proteomes" id="UP000032679">
    <property type="component" value="Unassembled WGS sequence"/>
</dbReference>
<dbReference type="AlphaFoldDB" id="A0A0D6MKY7"/>
<dbReference type="InterPro" id="IPR053716">
    <property type="entry name" value="Flag_assembly_chemotaxis_eff"/>
</dbReference>
<evidence type="ECO:0000313" key="2">
    <source>
        <dbReference type="Proteomes" id="UP000032679"/>
    </source>
</evidence>
<dbReference type="RefSeq" id="WP_148505891.1">
    <property type="nucleotide sequence ID" value="NZ_BALE01000017.1"/>
</dbReference>
<reference evidence="1 2" key="1">
    <citation type="submission" date="2012-10" db="EMBL/GenBank/DDBJ databases">
        <title>Genome sequencing of Tanticharoenia sakaeratensis NBRC 103193.</title>
        <authorList>
            <person name="Azuma Y."/>
            <person name="Hadano H."/>
            <person name="Hirakawa H."/>
            <person name="Matsushita K."/>
        </authorList>
    </citation>
    <scope>NUCLEOTIDE SEQUENCE [LARGE SCALE GENOMIC DNA]</scope>
    <source>
        <strain evidence="1 2">NBRC 103193</strain>
    </source>
</reference>